<dbReference type="EMBL" id="JARJLG010000010">
    <property type="protein sequence ID" value="KAJ7777548.1"/>
    <property type="molecule type" value="Genomic_DNA"/>
</dbReference>
<sequence length="385" mass="42782">MQPDISYHPDLAKLRARTARRLAEDPTLPQRPLPAGFPPSISGPIVWEGSDWTDESQWVYTLTTPHLHEIDCALAHFESLDKPLGFIARDTFPLPTLAPELRTLAAVLYSGRGFFVLREIPVDKYSPRELAIVYAGISAHIGSGRGRQDGTNAVLAHIKDLRVSHAHVKGATGNSAYTADAQVFHTDIGDLIALLGIQTAAHGGVSRISSSARVYNEIAATRPDLVAVLADDWPLDRFGRTPAYVNRPVLYNADGHIVIQYSRRQLTGYGAQPRSPHIPPLSEAQAEALDTLHFLADKHALALNFKKGDIQYINSLGLLHARDAFTDDTEHRRHLVRLWLRNDELAWKTPAPLEEIWRNLYSVPPEAQRFPLEPEIRKLESGATK</sequence>
<evidence type="ECO:0000256" key="1">
    <source>
        <dbReference type="ARBA" id="ARBA00023002"/>
    </source>
</evidence>
<organism evidence="3 4">
    <name type="scientific">Mycena maculata</name>
    <dbReference type="NCBI Taxonomy" id="230809"/>
    <lineage>
        <taxon>Eukaryota</taxon>
        <taxon>Fungi</taxon>
        <taxon>Dikarya</taxon>
        <taxon>Basidiomycota</taxon>
        <taxon>Agaricomycotina</taxon>
        <taxon>Agaricomycetes</taxon>
        <taxon>Agaricomycetidae</taxon>
        <taxon>Agaricales</taxon>
        <taxon>Marasmiineae</taxon>
        <taxon>Mycenaceae</taxon>
        <taxon>Mycena</taxon>
    </lineage>
</organism>
<dbReference type="PANTHER" id="PTHR10696:SF54">
    <property type="entry name" value="FAMILY OXIDOREDUCTASE, PUTATIVE (AFU_ORTHOLOGUE AFUA_4G13850)-RELATED"/>
    <property type="match status" value="1"/>
</dbReference>
<feature type="domain" description="TauD/TfdA-like" evidence="2">
    <location>
        <begin position="82"/>
        <end position="339"/>
    </location>
</feature>
<dbReference type="PANTHER" id="PTHR10696">
    <property type="entry name" value="GAMMA-BUTYROBETAINE HYDROXYLASE-RELATED"/>
    <property type="match status" value="1"/>
</dbReference>
<name>A0AAD7K3C7_9AGAR</name>
<comment type="caution">
    <text evidence="3">The sequence shown here is derived from an EMBL/GenBank/DDBJ whole genome shotgun (WGS) entry which is preliminary data.</text>
</comment>
<dbReference type="Gene3D" id="3.60.130.10">
    <property type="entry name" value="Clavaminate synthase-like"/>
    <property type="match status" value="1"/>
</dbReference>
<dbReference type="InterPro" id="IPR003819">
    <property type="entry name" value="TauD/TfdA-like"/>
</dbReference>
<evidence type="ECO:0000313" key="4">
    <source>
        <dbReference type="Proteomes" id="UP001215280"/>
    </source>
</evidence>
<dbReference type="AlphaFoldDB" id="A0AAD7K3C7"/>
<dbReference type="SUPFAM" id="SSF51197">
    <property type="entry name" value="Clavaminate synthase-like"/>
    <property type="match status" value="1"/>
</dbReference>
<evidence type="ECO:0000259" key="2">
    <source>
        <dbReference type="Pfam" id="PF02668"/>
    </source>
</evidence>
<keyword evidence="1" id="KW-0560">Oxidoreductase</keyword>
<reference evidence="3" key="1">
    <citation type="submission" date="2023-03" db="EMBL/GenBank/DDBJ databases">
        <title>Massive genome expansion in bonnet fungi (Mycena s.s.) driven by repeated elements and novel gene families across ecological guilds.</title>
        <authorList>
            <consortium name="Lawrence Berkeley National Laboratory"/>
            <person name="Harder C.B."/>
            <person name="Miyauchi S."/>
            <person name="Viragh M."/>
            <person name="Kuo A."/>
            <person name="Thoen E."/>
            <person name="Andreopoulos B."/>
            <person name="Lu D."/>
            <person name="Skrede I."/>
            <person name="Drula E."/>
            <person name="Henrissat B."/>
            <person name="Morin E."/>
            <person name="Kohler A."/>
            <person name="Barry K."/>
            <person name="LaButti K."/>
            <person name="Morin E."/>
            <person name="Salamov A."/>
            <person name="Lipzen A."/>
            <person name="Mereny Z."/>
            <person name="Hegedus B."/>
            <person name="Baldrian P."/>
            <person name="Stursova M."/>
            <person name="Weitz H."/>
            <person name="Taylor A."/>
            <person name="Grigoriev I.V."/>
            <person name="Nagy L.G."/>
            <person name="Martin F."/>
            <person name="Kauserud H."/>
        </authorList>
    </citation>
    <scope>NUCLEOTIDE SEQUENCE</scope>
    <source>
        <strain evidence="3">CBHHK188m</strain>
    </source>
</reference>
<dbReference type="GO" id="GO:0016491">
    <property type="term" value="F:oxidoreductase activity"/>
    <property type="evidence" value="ECO:0007669"/>
    <property type="project" value="UniProtKB-KW"/>
</dbReference>
<gene>
    <name evidence="3" type="ORF">DFH07DRAFT_1056392</name>
</gene>
<evidence type="ECO:0000313" key="3">
    <source>
        <dbReference type="EMBL" id="KAJ7777548.1"/>
    </source>
</evidence>
<accession>A0AAD7K3C7</accession>
<protein>
    <recommendedName>
        <fullName evidence="2">TauD/TfdA-like domain-containing protein</fullName>
    </recommendedName>
</protein>
<proteinExistence type="predicted"/>
<dbReference type="InterPro" id="IPR050411">
    <property type="entry name" value="AlphaKG_dependent_hydroxylases"/>
</dbReference>
<dbReference type="Proteomes" id="UP001215280">
    <property type="component" value="Unassembled WGS sequence"/>
</dbReference>
<keyword evidence="4" id="KW-1185">Reference proteome</keyword>
<dbReference type="Pfam" id="PF02668">
    <property type="entry name" value="TauD"/>
    <property type="match status" value="1"/>
</dbReference>
<dbReference type="InterPro" id="IPR042098">
    <property type="entry name" value="TauD-like_sf"/>
</dbReference>